<gene>
    <name evidence="2" type="ORF">DC430_16600</name>
</gene>
<feature type="compositionally biased region" description="Basic and acidic residues" evidence="1">
    <location>
        <begin position="1"/>
        <end position="11"/>
    </location>
</feature>
<dbReference type="AlphaFoldDB" id="A0AA92C1L3"/>
<feature type="compositionally biased region" description="Basic and acidic residues" evidence="1">
    <location>
        <begin position="67"/>
        <end position="85"/>
    </location>
</feature>
<evidence type="ECO:0000256" key="1">
    <source>
        <dbReference type="SAM" id="MobiDB-lite"/>
    </source>
</evidence>
<reference evidence="2 3" key="1">
    <citation type="submission" date="2018-04" db="EMBL/GenBank/DDBJ databases">
        <authorList>
            <person name="Hagen T."/>
        </authorList>
    </citation>
    <scope>NUCLEOTIDE SEQUENCE [LARGE SCALE GENOMIC DNA]</scope>
    <source>
        <strain evidence="2 3">TPD7009</strain>
    </source>
</reference>
<dbReference type="RefSeq" id="WP_116494370.1">
    <property type="nucleotide sequence ID" value="NZ_QDFR01000005.1"/>
</dbReference>
<organism evidence="2 3">
    <name type="scientific">Rhizobium rhizogenes</name>
    <name type="common">Agrobacterium rhizogenes</name>
    <dbReference type="NCBI Taxonomy" id="359"/>
    <lineage>
        <taxon>Bacteria</taxon>
        <taxon>Pseudomonadati</taxon>
        <taxon>Pseudomonadota</taxon>
        <taxon>Alphaproteobacteria</taxon>
        <taxon>Hyphomicrobiales</taxon>
        <taxon>Rhizobiaceae</taxon>
        <taxon>Rhizobium/Agrobacterium group</taxon>
        <taxon>Rhizobium</taxon>
    </lineage>
</organism>
<evidence type="ECO:0000313" key="3">
    <source>
        <dbReference type="Proteomes" id="UP000244335"/>
    </source>
</evidence>
<feature type="region of interest" description="Disordered" evidence="1">
    <location>
        <begin position="1"/>
        <end position="85"/>
    </location>
</feature>
<name>A0AA92C1L3_RHIRH</name>
<evidence type="ECO:0000313" key="2">
    <source>
        <dbReference type="EMBL" id="PVE52451.1"/>
    </source>
</evidence>
<sequence>MTNTSNDDKKATPQTWSADHGGGVSPPTSTGTVDREQVHEPSNDWPAADGVAHDPVEPVPSPVEDFDPPKGDGRRTFQNGDTDRG</sequence>
<accession>A0AA92C1L3</accession>
<proteinExistence type="predicted"/>
<dbReference type="EMBL" id="QDFR01000005">
    <property type="protein sequence ID" value="PVE52451.1"/>
    <property type="molecule type" value="Genomic_DNA"/>
</dbReference>
<protein>
    <submittedName>
        <fullName evidence="2">Uncharacterized protein</fullName>
    </submittedName>
</protein>
<comment type="caution">
    <text evidence="2">The sequence shown here is derived from an EMBL/GenBank/DDBJ whole genome shotgun (WGS) entry which is preliminary data.</text>
</comment>
<dbReference type="Proteomes" id="UP000244335">
    <property type="component" value="Unassembled WGS sequence"/>
</dbReference>
<feature type="compositionally biased region" description="Basic and acidic residues" evidence="1">
    <location>
        <begin position="33"/>
        <end position="42"/>
    </location>
</feature>